<organism evidence="2 3">
    <name type="scientific">Cardiocondyla obscurior</name>
    <dbReference type="NCBI Taxonomy" id="286306"/>
    <lineage>
        <taxon>Eukaryota</taxon>
        <taxon>Metazoa</taxon>
        <taxon>Ecdysozoa</taxon>
        <taxon>Arthropoda</taxon>
        <taxon>Hexapoda</taxon>
        <taxon>Insecta</taxon>
        <taxon>Pterygota</taxon>
        <taxon>Neoptera</taxon>
        <taxon>Endopterygota</taxon>
        <taxon>Hymenoptera</taxon>
        <taxon>Apocrita</taxon>
        <taxon>Aculeata</taxon>
        <taxon>Formicoidea</taxon>
        <taxon>Formicidae</taxon>
        <taxon>Myrmicinae</taxon>
        <taxon>Cardiocondyla</taxon>
    </lineage>
</organism>
<evidence type="ECO:0000256" key="1">
    <source>
        <dbReference type="SAM" id="Phobius"/>
    </source>
</evidence>
<comment type="caution">
    <text evidence="2">The sequence shown here is derived from an EMBL/GenBank/DDBJ whole genome shotgun (WGS) entry which is preliminary data.</text>
</comment>
<sequence>MKTIAYAGNNIMFLCCTIIKIMCAIIELRKHYAFRNFATFYLNTYYLQLLECSETSRKAMCANPFDLSIKIAALSKLRFPECRSGRSFFFFFHVNFTARRKEA</sequence>
<evidence type="ECO:0000313" key="2">
    <source>
        <dbReference type="EMBL" id="KAL0123771.1"/>
    </source>
</evidence>
<accession>A0AAW2G6A8</accession>
<evidence type="ECO:0000313" key="3">
    <source>
        <dbReference type="Proteomes" id="UP001430953"/>
    </source>
</evidence>
<feature type="transmembrane region" description="Helical" evidence="1">
    <location>
        <begin position="6"/>
        <end position="26"/>
    </location>
</feature>
<protein>
    <recommendedName>
        <fullName evidence="4">Secreted protein</fullName>
    </recommendedName>
</protein>
<keyword evidence="1" id="KW-0812">Transmembrane</keyword>
<dbReference type="Proteomes" id="UP001430953">
    <property type="component" value="Unassembled WGS sequence"/>
</dbReference>
<evidence type="ECO:0008006" key="4">
    <source>
        <dbReference type="Google" id="ProtNLM"/>
    </source>
</evidence>
<dbReference type="EMBL" id="JADYXP020000005">
    <property type="protein sequence ID" value="KAL0123771.1"/>
    <property type="molecule type" value="Genomic_DNA"/>
</dbReference>
<reference evidence="2 3" key="1">
    <citation type="submission" date="2023-03" db="EMBL/GenBank/DDBJ databases">
        <title>High recombination rates correlate with genetic variation in Cardiocondyla obscurior ants.</title>
        <authorList>
            <person name="Errbii M."/>
        </authorList>
    </citation>
    <scope>NUCLEOTIDE SEQUENCE [LARGE SCALE GENOMIC DNA]</scope>
    <source>
        <strain evidence="2">Alpha-2009</strain>
        <tissue evidence="2">Whole body</tissue>
    </source>
</reference>
<proteinExistence type="predicted"/>
<gene>
    <name evidence="2" type="ORF">PUN28_005940</name>
</gene>
<keyword evidence="1" id="KW-1133">Transmembrane helix</keyword>
<keyword evidence="3" id="KW-1185">Reference proteome</keyword>
<keyword evidence="1" id="KW-0472">Membrane</keyword>
<name>A0AAW2G6A8_9HYME</name>
<dbReference type="AlphaFoldDB" id="A0AAW2G6A8"/>